<accession>A0A0P4W0S5</accession>
<keyword evidence="1 4" id="KW-0963">Cytoplasm</keyword>
<dbReference type="GO" id="GO:0016282">
    <property type="term" value="C:eukaryotic 43S preinitiation complex"/>
    <property type="evidence" value="ECO:0007669"/>
    <property type="project" value="UniProtKB-UniRule"/>
</dbReference>
<evidence type="ECO:0000256" key="3">
    <source>
        <dbReference type="ARBA" id="ARBA00022917"/>
    </source>
</evidence>
<dbReference type="SMART" id="SM00088">
    <property type="entry name" value="PINT"/>
    <property type="match status" value="1"/>
</dbReference>
<dbReference type="InterPro" id="IPR008905">
    <property type="entry name" value="EIF3C_N_dom"/>
</dbReference>
<dbReference type="GO" id="GO:0001732">
    <property type="term" value="P:formation of cytoplasmic translation initiation complex"/>
    <property type="evidence" value="ECO:0007669"/>
    <property type="project" value="UniProtKB-UniRule"/>
</dbReference>
<comment type="similarity">
    <text evidence="4">Belongs to the eIF-3 subunit C family.</text>
</comment>
<evidence type="ECO:0000313" key="7">
    <source>
        <dbReference type="EMBL" id="JAI55300.1"/>
    </source>
</evidence>
<evidence type="ECO:0000256" key="2">
    <source>
        <dbReference type="ARBA" id="ARBA00022540"/>
    </source>
</evidence>
<feature type="compositionally biased region" description="Basic and acidic residues" evidence="5">
    <location>
        <begin position="239"/>
        <end position="256"/>
    </location>
</feature>
<keyword evidence="2 4" id="KW-0396">Initiation factor</keyword>
<protein>
    <recommendedName>
        <fullName evidence="4">Eukaryotic translation initiation factor 3 subunit C</fullName>
        <shortName evidence="4">eIF3c</shortName>
    </recommendedName>
    <alternativeName>
        <fullName evidence="4">Eukaryotic translation initiation factor 3 subunit 8</fullName>
    </alternativeName>
</protein>
<dbReference type="EMBL" id="GDKW01001295">
    <property type="protein sequence ID" value="JAI55300.1"/>
    <property type="molecule type" value="mRNA"/>
</dbReference>
<dbReference type="InterPro" id="IPR027516">
    <property type="entry name" value="EIF3C"/>
</dbReference>
<feature type="domain" description="PCI" evidence="6">
    <location>
        <begin position="641"/>
        <end position="817"/>
    </location>
</feature>
<dbReference type="InterPro" id="IPR036390">
    <property type="entry name" value="WH_DNA-bd_sf"/>
</dbReference>
<dbReference type="InterPro" id="IPR000717">
    <property type="entry name" value="PCI_dom"/>
</dbReference>
<evidence type="ECO:0000259" key="6">
    <source>
        <dbReference type="PROSITE" id="PS50250"/>
    </source>
</evidence>
<dbReference type="PANTHER" id="PTHR13937:SF0">
    <property type="entry name" value="EUKARYOTIC TRANSLATION INITIATION FACTOR 3 SUBUNIT C-RELATED"/>
    <property type="match status" value="1"/>
</dbReference>
<keyword evidence="3 4" id="KW-0648">Protein biosynthesis</keyword>
<dbReference type="Pfam" id="PF01399">
    <property type="entry name" value="PCI"/>
    <property type="match status" value="1"/>
</dbReference>
<dbReference type="GO" id="GO:0005852">
    <property type="term" value="C:eukaryotic translation initiation factor 3 complex"/>
    <property type="evidence" value="ECO:0007669"/>
    <property type="project" value="UniProtKB-UniRule"/>
</dbReference>
<dbReference type="InterPro" id="IPR058999">
    <property type="entry name" value="EIF3CL_C"/>
</dbReference>
<dbReference type="PROSITE" id="PS50250">
    <property type="entry name" value="PCI"/>
    <property type="match status" value="1"/>
</dbReference>
<feature type="region of interest" description="Disordered" evidence="5">
    <location>
        <begin position="153"/>
        <end position="282"/>
    </location>
</feature>
<evidence type="ECO:0000256" key="1">
    <source>
        <dbReference type="ARBA" id="ARBA00022490"/>
    </source>
</evidence>
<comment type="subunit">
    <text evidence="4">Component of the eukaryotic translation initiation factor 3 (eIF-3) complex.</text>
</comment>
<feature type="compositionally biased region" description="Low complexity" evidence="5">
    <location>
        <begin position="218"/>
        <end position="228"/>
    </location>
</feature>
<name>A0A0P4W0S5_9HEMI</name>
<evidence type="ECO:0000256" key="5">
    <source>
        <dbReference type="SAM" id="MobiDB-lite"/>
    </source>
</evidence>
<dbReference type="GO" id="GO:0003743">
    <property type="term" value="F:translation initiation factor activity"/>
    <property type="evidence" value="ECO:0007669"/>
    <property type="project" value="UniProtKB-UniRule"/>
</dbReference>
<feature type="region of interest" description="Disordered" evidence="5">
    <location>
        <begin position="1"/>
        <end position="43"/>
    </location>
</feature>
<dbReference type="PANTHER" id="PTHR13937">
    <property type="entry name" value="EUKARYOTIC TRANSLATION INITATION FACTOR 3, SUBUNIT 8 EIF3S8 -RELATED"/>
    <property type="match status" value="1"/>
</dbReference>
<dbReference type="Pfam" id="PF26569">
    <property type="entry name" value="EIF3CL_C"/>
    <property type="match status" value="1"/>
</dbReference>
<reference evidence="7" key="1">
    <citation type="journal article" date="2016" name="PLoS Negl. Trop. Dis.">
        <title>A Deep Insight into the Sialome of Rhodnius neglectus, a Vector of Chagas Disease.</title>
        <authorList>
            <person name="Santiago P.B."/>
            <person name="Assumpcao T.C."/>
            <person name="Araujo C.N."/>
            <person name="Bastos I.M."/>
            <person name="Neves D."/>
            <person name="Silva I.G."/>
            <person name="Charneau S."/>
            <person name="Queiroz R.M."/>
            <person name="Raiol T."/>
            <person name="Oliveira J.V."/>
            <person name="Sousa M.V."/>
            <person name="Calvo E."/>
            <person name="Ribeiro J.M."/>
            <person name="Santana J.M."/>
        </authorList>
    </citation>
    <scope>NUCLEOTIDE SEQUENCE</scope>
    <source>
        <tissue evidence="7">Salivary glands</tissue>
    </source>
</reference>
<dbReference type="GO" id="GO:0003723">
    <property type="term" value="F:RNA binding"/>
    <property type="evidence" value="ECO:0007669"/>
    <property type="project" value="InterPro"/>
</dbReference>
<dbReference type="SUPFAM" id="SSF46785">
    <property type="entry name" value="Winged helix' DNA-binding domain"/>
    <property type="match status" value="1"/>
</dbReference>
<comment type="function">
    <text evidence="4">Component of the eukaryotic translation initiation factor 3 (eIF-3) complex, which is involved in protein synthesis of a specialized repertoire of mRNAs and, together with other initiation factors, stimulates binding of mRNA and methionyl-tRNAi to the 40S ribosome. The eIF-3 complex specifically targets and initiates translation of a subset of mRNAs involved in cell proliferation.</text>
</comment>
<feature type="compositionally biased region" description="Acidic residues" evidence="5">
    <location>
        <begin position="161"/>
        <end position="181"/>
    </location>
</feature>
<dbReference type="AlphaFoldDB" id="A0A0P4W0S5"/>
<proteinExistence type="evidence at transcript level"/>
<sequence>MSRFFATGSDSESESSSEEEQVVRAPPTTFTFSDDEEDTKRVVRSAKEKRYEELTNNIKQIRNFKKIKDMSSMLNSFEELMRAYQKALPVIIKEENGMTPKFYLRCLVEVEDFINEMWEDREGRKNMSKNNSKSLASLRQKLRKYNKDFEEELAKFRENPDLGDEDEEQPKEVEEDSEEEALGPAVFKKGPSEGSASETKSAKPSGGDDDEGSDDSIDWGSDSESSTESSDDEGQYTSIRERFLKKTTDREEEEKREKKKERKEKEKKRLRKDEEEDGEGEWETVKFGVAIPSEKPKMFAKDAEIDMNLVLKKLSEIVAARGKKRTDRREQIELLHELAAVADTHHLGPAINIKIKLAIISAIFDYNPKVSDAMKPEYWAKLLERISETLDLLVATGDIQIGENIPEEGEVFDKPPYRVRACVLTIVERLDEEFTKLLKECDPHSNEYVQRLTDEKRVCSIIDKVQTFLEKSGVPSDLCRIYLRKVEHLYYKFDPSVIKQKKGELEPGTITSIQVMDKLCKYIYDKDITDRLRTRAILAHVYHHALHDNWFQGRDLILMSHLQEVIHHSDPSTQILYNRTMAHLGLCAFRHSNIKDAHNCLVDLMMTGKTKELLAQGLMPQRQHERSKEQEKVEKQRQMPFHMHINLELIECVYLVSAMLIEIPYMAAHEFDARRRMISKTFYQQLRSSERQSLVGPPESMREHVVAASKAMRNGNWSACADYIINEKMNAKVWDLFYEADKVRAMLIRLIKEESLRTYLFTYSHVYASISMATLSEMFQLDKFVIHSIVSKMIINEELMASLDDPSQTVVMHRSEPSRLQSLALQLADKVINLVDSNERIFEMKQGNFFQRGGIQGTFRQNYNRPGQDWGRLRRDRVEQTRAY</sequence>
<feature type="compositionally biased region" description="Basic residues" evidence="5">
    <location>
        <begin position="257"/>
        <end position="270"/>
    </location>
</feature>
<comment type="subcellular location">
    <subcellularLocation>
        <location evidence="4">Cytoplasm</location>
    </subcellularLocation>
</comment>
<feature type="compositionally biased region" description="Acidic residues" evidence="5">
    <location>
        <begin position="207"/>
        <end position="217"/>
    </location>
</feature>
<dbReference type="HAMAP" id="MF_03002">
    <property type="entry name" value="eIF3c"/>
    <property type="match status" value="1"/>
</dbReference>
<dbReference type="Pfam" id="PF05470">
    <property type="entry name" value="eIF-3c_N"/>
    <property type="match status" value="1"/>
</dbReference>
<dbReference type="GO" id="GO:0033290">
    <property type="term" value="C:eukaryotic 48S preinitiation complex"/>
    <property type="evidence" value="ECO:0007669"/>
    <property type="project" value="UniProtKB-UniRule"/>
</dbReference>
<organism evidence="7">
    <name type="scientific">Rhodnius neglectus</name>
    <dbReference type="NCBI Taxonomy" id="72488"/>
    <lineage>
        <taxon>Eukaryota</taxon>
        <taxon>Metazoa</taxon>
        <taxon>Ecdysozoa</taxon>
        <taxon>Arthropoda</taxon>
        <taxon>Hexapoda</taxon>
        <taxon>Insecta</taxon>
        <taxon>Pterygota</taxon>
        <taxon>Neoptera</taxon>
        <taxon>Paraneoptera</taxon>
        <taxon>Hemiptera</taxon>
        <taxon>Heteroptera</taxon>
        <taxon>Panheteroptera</taxon>
        <taxon>Cimicomorpha</taxon>
        <taxon>Reduviidae</taxon>
        <taxon>Triatominae</taxon>
        <taxon>Rhodnius</taxon>
    </lineage>
</organism>
<evidence type="ECO:0000256" key="4">
    <source>
        <dbReference type="HAMAP-Rule" id="MF_03002"/>
    </source>
</evidence>
<dbReference type="GO" id="GO:0031369">
    <property type="term" value="F:translation initiation factor binding"/>
    <property type="evidence" value="ECO:0007669"/>
    <property type="project" value="InterPro"/>
</dbReference>
<feature type="compositionally biased region" description="Acidic residues" evidence="5">
    <location>
        <begin position="11"/>
        <end position="20"/>
    </location>
</feature>